<accession>J3NGP5</accession>
<reference evidence="2" key="5">
    <citation type="submission" date="2018-04" db="UniProtKB">
        <authorList>
            <consortium name="EnsemblFungi"/>
        </authorList>
    </citation>
    <scope>IDENTIFICATION</scope>
    <source>
        <strain evidence="2">R3-111a-1</strain>
    </source>
</reference>
<protein>
    <submittedName>
        <fullName evidence="1 2">Uncharacterized protein</fullName>
    </submittedName>
</protein>
<name>J3NGP5_GAET3</name>
<evidence type="ECO:0000313" key="1">
    <source>
        <dbReference type="EMBL" id="EJT80435.1"/>
    </source>
</evidence>
<proteinExistence type="predicted"/>
<dbReference type="EnsemblFungi" id="EJT80435">
    <property type="protein sequence ID" value="EJT80435"/>
    <property type="gene ID" value="GGTG_00434"/>
</dbReference>
<dbReference type="VEuPathDB" id="FungiDB:GGTG_00434"/>
<evidence type="ECO:0000313" key="2">
    <source>
        <dbReference type="EnsemblFungi" id="EJT80435"/>
    </source>
</evidence>
<reference evidence="3" key="1">
    <citation type="submission" date="2010-07" db="EMBL/GenBank/DDBJ databases">
        <title>The genome sequence of Gaeumannomyces graminis var. tritici strain R3-111a-1.</title>
        <authorList>
            <consortium name="The Broad Institute Genome Sequencing Platform"/>
            <person name="Ma L.-J."/>
            <person name="Dead R."/>
            <person name="Young S."/>
            <person name="Zeng Q."/>
            <person name="Koehrsen M."/>
            <person name="Alvarado L."/>
            <person name="Berlin A."/>
            <person name="Chapman S.B."/>
            <person name="Chen Z."/>
            <person name="Freedman E."/>
            <person name="Gellesch M."/>
            <person name="Goldberg J."/>
            <person name="Griggs A."/>
            <person name="Gujja S."/>
            <person name="Heilman E.R."/>
            <person name="Heiman D."/>
            <person name="Hepburn T."/>
            <person name="Howarth C."/>
            <person name="Jen D."/>
            <person name="Larson L."/>
            <person name="Mehta T."/>
            <person name="Neiman D."/>
            <person name="Pearson M."/>
            <person name="Roberts A."/>
            <person name="Saif S."/>
            <person name="Shea T."/>
            <person name="Shenoy N."/>
            <person name="Sisk P."/>
            <person name="Stolte C."/>
            <person name="Sykes S."/>
            <person name="Walk T."/>
            <person name="White J."/>
            <person name="Yandava C."/>
            <person name="Haas B."/>
            <person name="Nusbaum C."/>
            <person name="Birren B."/>
        </authorList>
    </citation>
    <scope>NUCLEOTIDE SEQUENCE [LARGE SCALE GENOMIC DNA]</scope>
    <source>
        <strain evidence="3">R3-111a-1</strain>
    </source>
</reference>
<gene>
    <name evidence="2" type="primary">20340892</name>
    <name evidence="1" type="ORF">GGTG_00434</name>
</gene>
<dbReference type="AlphaFoldDB" id="J3NGP5"/>
<reference evidence="1" key="2">
    <citation type="submission" date="2010-07" db="EMBL/GenBank/DDBJ databases">
        <authorList>
            <consortium name="The Broad Institute Genome Sequencing Platform"/>
            <consortium name="Broad Institute Genome Sequencing Center for Infectious Disease"/>
            <person name="Ma L.-J."/>
            <person name="Dead R."/>
            <person name="Young S."/>
            <person name="Zeng Q."/>
            <person name="Koehrsen M."/>
            <person name="Alvarado L."/>
            <person name="Berlin A."/>
            <person name="Chapman S.B."/>
            <person name="Chen Z."/>
            <person name="Freedman E."/>
            <person name="Gellesch M."/>
            <person name="Goldberg J."/>
            <person name="Griggs A."/>
            <person name="Gujja S."/>
            <person name="Heilman E.R."/>
            <person name="Heiman D."/>
            <person name="Hepburn T."/>
            <person name="Howarth C."/>
            <person name="Jen D."/>
            <person name="Larson L."/>
            <person name="Mehta T."/>
            <person name="Neiman D."/>
            <person name="Pearson M."/>
            <person name="Roberts A."/>
            <person name="Saif S."/>
            <person name="Shea T."/>
            <person name="Shenoy N."/>
            <person name="Sisk P."/>
            <person name="Stolte C."/>
            <person name="Sykes S."/>
            <person name="Walk T."/>
            <person name="White J."/>
            <person name="Yandava C."/>
            <person name="Haas B."/>
            <person name="Nusbaum C."/>
            <person name="Birren B."/>
        </authorList>
    </citation>
    <scope>NUCLEOTIDE SEQUENCE</scope>
    <source>
        <strain evidence="1">R3-111a-1</strain>
    </source>
</reference>
<evidence type="ECO:0000313" key="3">
    <source>
        <dbReference type="Proteomes" id="UP000006039"/>
    </source>
</evidence>
<dbReference type="GeneID" id="20340892"/>
<reference evidence="1" key="3">
    <citation type="submission" date="2010-09" db="EMBL/GenBank/DDBJ databases">
        <title>Annotation of Gaeumannomyces graminis var. tritici R3-111a-1.</title>
        <authorList>
            <consortium name="The Broad Institute Genome Sequencing Platform"/>
            <person name="Ma L.-J."/>
            <person name="Dead R."/>
            <person name="Young S.K."/>
            <person name="Zeng Q."/>
            <person name="Gargeya S."/>
            <person name="Fitzgerald M."/>
            <person name="Haas B."/>
            <person name="Abouelleil A."/>
            <person name="Alvarado L."/>
            <person name="Arachchi H.M."/>
            <person name="Berlin A."/>
            <person name="Brown A."/>
            <person name="Chapman S.B."/>
            <person name="Chen Z."/>
            <person name="Dunbar C."/>
            <person name="Freedman E."/>
            <person name="Gearin G."/>
            <person name="Gellesch M."/>
            <person name="Goldberg J."/>
            <person name="Griggs A."/>
            <person name="Gujja S."/>
            <person name="Heiman D."/>
            <person name="Howarth C."/>
            <person name="Larson L."/>
            <person name="Lui A."/>
            <person name="MacDonald P.J.P."/>
            <person name="Mehta T."/>
            <person name="Montmayeur A."/>
            <person name="Murphy C."/>
            <person name="Neiman D."/>
            <person name="Pearson M."/>
            <person name="Priest M."/>
            <person name="Roberts A."/>
            <person name="Saif S."/>
            <person name="Shea T."/>
            <person name="Shenoy N."/>
            <person name="Sisk P."/>
            <person name="Stolte C."/>
            <person name="Sykes S."/>
            <person name="Yandava C."/>
            <person name="Wortman J."/>
            <person name="Nusbaum C."/>
            <person name="Birren B."/>
        </authorList>
    </citation>
    <scope>NUCLEOTIDE SEQUENCE</scope>
    <source>
        <strain evidence="1">R3-111a-1</strain>
    </source>
</reference>
<dbReference type="HOGENOM" id="CLU_2073300_0_0_1"/>
<sequence length="118" mass="13185">MGKGKAAVPRTFVASSWRFPPFNRPFQPPGFWPPPSIKAGVIGRTEATGSGRELLIWAADQREGANQWGWWRRHRVWQAGRLQAGSHCRPQITCPVWRCWHVAQGFVQGLDLAGEPGA</sequence>
<dbReference type="Proteomes" id="UP000006039">
    <property type="component" value="Unassembled WGS sequence"/>
</dbReference>
<organism evidence="1">
    <name type="scientific">Gaeumannomyces tritici (strain R3-111a-1)</name>
    <name type="common">Wheat and barley take-all root rot fungus</name>
    <name type="synonym">Gaeumannomyces graminis var. tritici</name>
    <dbReference type="NCBI Taxonomy" id="644352"/>
    <lineage>
        <taxon>Eukaryota</taxon>
        <taxon>Fungi</taxon>
        <taxon>Dikarya</taxon>
        <taxon>Ascomycota</taxon>
        <taxon>Pezizomycotina</taxon>
        <taxon>Sordariomycetes</taxon>
        <taxon>Sordariomycetidae</taxon>
        <taxon>Magnaporthales</taxon>
        <taxon>Magnaporthaceae</taxon>
        <taxon>Gaeumannomyces</taxon>
    </lineage>
</organism>
<dbReference type="EMBL" id="GL385395">
    <property type="protein sequence ID" value="EJT80435.1"/>
    <property type="molecule type" value="Genomic_DNA"/>
</dbReference>
<reference evidence="2" key="4">
    <citation type="journal article" date="2015" name="G3 (Bethesda)">
        <title>Genome sequences of three phytopathogenic species of the Magnaporthaceae family of fungi.</title>
        <authorList>
            <person name="Okagaki L.H."/>
            <person name="Nunes C.C."/>
            <person name="Sailsbery J."/>
            <person name="Clay B."/>
            <person name="Brown D."/>
            <person name="John T."/>
            <person name="Oh Y."/>
            <person name="Young N."/>
            <person name="Fitzgerald M."/>
            <person name="Haas B.J."/>
            <person name="Zeng Q."/>
            <person name="Young S."/>
            <person name="Adiconis X."/>
            <person name="Fan L."/>
            <person name="Levin J.Z."/>
            <person name="Mitchell T.K."/>
            <person name="Okubara P.A."/>
            <person name="Farman M.L."/>
            <person name="Kohn L.M."/>
            <person name="Birren B."/>
            <person name="Ma L.-J."/>
            <person name="Dean R.A."/>
        </authorList>
    </citation>
    <scope>NUCLEOTIDE SEQUENCE</scope>
    <source>
        <strain evidence="2">R3-111a-1</strain>
    </source>
</reference>
<keyword evidence="3" id="KW-1185">Reference proteome</keyword>
<dbReference type="RefSeq" id="XP_009216444.1">
    <property type="nucleotide sequence ID" value="XM_009218180.1"/>
</dbReference>